<dbReference type="AlphaFoldDB" id="R2QEZ1"/>
<accession>R2QEZ1</accession>
<evidence type="ECO:0000256" key="1">
    <source>
        <dbReference type="SAM" id="Phobius"/>
    </source>
</evidence>
<evidence type="ECO:0008006" key="6">
    <source>
        <dbReference type="Google" id="ProtNLM"/>
    </source>
</evidence>
<feature type="transmembrane region" description="Helical" evidence="1">
    <location>
        <begin position="74"/>
        <end position="98"/>
    </location>
</feature>
<feature type="transmembrane region" description="Helical" evidence="1">
    <location>
        <begin position="352"/>
        <end position="370"/>
    </location>
</feature>
<dbReference type="RefSeq" id="WP_010762322.1">
    <property type="nucleotide sequence ID" value="NZ_KB946316.1"/>
</dbReference>
<gene>
    <name evidence="3" type="ORF">I583_03097</name>
    <name evidence="2" type="ORF">UAW_02131</name>
</gene>
<dbReference type="Proteomes" id="UP000013858">
    <property type="component" value="Unassembled WGS sequence"/>
</dbReference>
<keyword evidence="1" id="KW-0812">Transmembrane</keyword>
<keyword evidence="1" id="KW-0472">Membrane</keyword>
<feature type="transmembrane region" description="Helical" evidence="1">
    <location>
        <begin position="189"/>
        <end position="220"/>
    </location>
</feature>
<feature type="transmembrane region" description="Helical" evidence="1">
    <location>
        <begin position="536"/>
        <end position="554"/>
    </location>
</feature>
<reference evidence="2 4" key="1">
    <citation type="submission" date="2013-02" db="EMBL/GenBank/DDBJ databases">
        <title>The Genome Sequence of Enterococcus haemoperoxidus BAA-382.</title>
        <authorList>
            <consortium name="The Broad Institute Genome Sequencing Platform"/>
            <consortium name="The Broad Institute Genome Sequencing Center for Infectious Disease"/>
            <person name="Earl A.M."/>
            <person name="Gilmore M.S."/>
            <person name="Lebreton F."/>
            <person name="Walker B."/>
            <person name="Young S.K."/>
            <person name="Zeng Q."/>
            <person name="Gargeya S."/>
            <person name="Fitzgerald M."/>
            <person name="Haas B."/>
            <person name="Abouelleil A."/>
            <person name="Alvarado L."/>
            <person name="Arachchi H.M."/>
            <person name="Berlin A.M."/>
            <person name="Chapman S.B."/>
            <person name="Dewar J."/>
            <person name="Goldberg J."/>
            <person name="Griggs A."/>
            <person name="Gujja S."/>
            <person name="Hansen M."/>
            <person name="Howarth C."/>
            <person name="Imamovic A."/>
            <person name="Larimer J."/>
            <person name="McCowan C."/>
            <person name="Murphy C."/>
            <person name="Neiman D."/>
            <person name="Pearson M."/>
            <person name="Priest M."/>
            <person name="Roberts A."/>
            <person name="Saif S."/>
            <person name="Shea T."/>
            <person name="Sisk P."/>
            <person name="Sykes S."/>
            <person name="Wortman J."/>
            <person name="Nusbaum C."/>
            <person name="Birren B."/>
        </authorList>
    </citation>
    <scope>NUCLEOTIDE SEQUENCE [LARGE SCALE GENOMIC DNA]</scope>
    <source>
        <strain evidence="2 4">ATCC BAA-382</strain>
    </source>
</reference>
<comment type="caution">
    <text evidence="2">The sequence shown here is derived from an EMBL/GenBank/DDBJ whole genome shotgun (WGS) entry which is preliminary data.</text>
</comment>
<evidence type="ECO:0000313" key="3">
    <source>
        <dbReference type="EMBL" id="EOT60451.1"/>
    </source>
</evidence>
<protein>
    <recommendedName>
        <fullName evidence="6">Membrane protein 6-pyruvoyl-tetrahydropterin synthase-related domain-containing protein</fullName>
    </recommendedName>
</protein>
<organism evidence="2 4">
    <name type="scientific">Enterococcus haemoperoxidus ATCC BAA-382</name>
    <dbReference type="NCBI Taxonomy" id="1158608"/>
    <lineage>
        <taxon>Bacteria</taxon>
        <taxon>Bacillati</taxon>
        <taxon>Bacillota</taxon>
        <taxon>Bacilli</taxon>
        <taxon>Lactobacillales</taxon>
        <taxon>Enterococcaceae</taxon>
        <taxon>Enterococcus</taxon>
    </lineage>
</organism>
<keyword evidence="5" id="KW-1185">Reference proteome</keyword>
<name>R2QEZ1_9ENTE</name>
<feature type="transmembrane region" description="Helical" evidence="1">
    <location>
        <begin position="320"/>
        <end position="340"/>
    </location>
</feature>
<sequence length="562" mass="64490">MGEFKNNSRILVLSKRPLLLYYSVFLLLSFFSIYFVMIQNRQLFYGDDLGFHLGRIEGVAIAFIKGDYFPRINYFLTGGMGYATGIFYPEIFLYPAALLRISGVSLIHSYVIYVFLINFLTFVIAYHSFDYLKQAPRKSLLFAVLYGLSAYRLSDVLYRAAVGEYLALMVLPFVFVGIHLIIFDSYKKWYVLSIGMATLFMAHLLSSGIMILFIFSLLICNCVRLWHEKIRLIALFKAAGVTILLVAVFLCPMIEQLSFQHLRVQDTPMFYLQKMAETPLNYLETAVKNIRFNNIGLLVLFFLILLAICMIKLSSENKQLIGISLLFFYASTSFFPHWLFHETLFNSIQFPWRYFMIVTFGVLWVLADSLDRLVAKRQGAKAVLYILLFVVTLFSTFDMEQKLKRSTRATVDYSYFEQVDGSKELGFGEEFLPSGMENWMAPTGLLSEPTTIKIRNMSRSYSTFFLDYEAPEMTNLIFPLIYYKGYEVKIEGGGTVSKVHDAGRFKDGNMHGFVEVTVVGNGKLTLWYAGTFVQKMSFLVTSIAWVGMIGALLWSKKTEMKS</sequence>
<dbReference type="STRING" id="155618.RV06_GL002405"/>
<dbReference type="Proteomes" id="UP000014197">
    <property type="component" value="Unassembled WGS sequence"/>
</dbReference>
<feature type="transmembrane region" description="Helical" evidence="1">
    <location>
        <begin position="20"/>
        <end position="38"/>
    </location>
</feature>
<dbReference type="EMBL" id="AJAR01000020">
    <property type="protein sequence ID" value="EOH95052.1"/>
    <property type="molecule type" value="Genomic_DNA"/>
</dbReference>
<feature type="transmembrane region" description="Helical" evidence="1">
    <location>
        <begin position="165"/>
        <end position="183"/>
    </location>
</feature>
<proteinExistence type="predicted"/>
<feature type="transmembrane region" description="Helical" evidence="1">
    <location>
        <begin position="295"/>
        <end position="313"/>
    </location>
</feature>
<evidence type="ECO:0000313" key="5">
    <source>
        <dbReference type="Proteomes" id="UP000014197"/>
    </source>
</evidence>
<keyword evidence="1" id="KW-1133">Transmembrane helix</keyword>
<feature type="transmembrane region" description="Helical" evidence="1">
    <location>
        <begin position="110"/>
        <end position="129"/>
    </location>
</feature>
<dbReference type="PATRIC" id="fig|1158608.3.peg.2097"/>
<dbReference type="eggNOG" id="COG5617">
    <property type="taxonomic scope" value="Bacteria"/>
</dbReference>
<evidence type="ECO:0000313" key="4">
    <source>
        <dbReference type="Proteomes" id="UP000013858"/>
    </source>
</evidence>
<dbReference type="EMBL" id="ASVY01000003">
    <property type="protein sequence ID" value="EOT60451.1"/>
    <property type="molecule type" value="Genomic_DNA"/>
</dbReference>
<feature type="transmembrane region" description="Helical" evidence="1">
    <location>
        <begin position="382"/>
        <end position="399"/>
    </location>
</feature>
<reference evidence="3 5" key="2">
    <citation type="submission" date="2013-03" db="EMBL/GenBank/DDBJ databases">
        <title>The Genome Sequence of Enterococcus haemoperoxidus BAA-382 (PacBio/Illumina hybrid assembly).</title>
        <authorList>
            <consortium name="The Broad Institute Genomics Platform"/>
            <consortium name="The Broad Institute Genome Sequencing Center for Infectious Disease"/>
            <person name="Earl A."/>
            <person name="Russ C."/>
            <person name="Gilmore M."/>
            <person name="Surin D."/>
            <person name="Walker B."/>
            <person name="Young S."/>
            <person name="Zeng Q."/>
            <person name="Gargeya S."/>
            <person name="Fitzgerald M."/>
            <person name="Haas B."/>
            <person name="Abouelleil A."/>
            <person name="Allen A.W."/>
            <person name="Alvarado L."/>
            <person name="Arachchi H.M."/>
            <person name="Berlin A.M."/>
            <person name="Chapman S.B."/>
            <person name="Gainer-Dewar J."/>
            <person name="Goldberg J."/>
            <person name="Griggs A."/>
            <person name="Gujja S."/>
            <person name="Hansen M."/>
            <person name="Howarth C."/>
            <person name="Imamovic A."/>
            <person name="Ireland A."/>
            <person name="Larimer J."/>
            <person name="McCowan C."/>
            <person name="Murphy C."/>
            <person name="Pearson M."/>
            <person name="Poon T.W."/>
            <person name="Priest M."/>
            <person name="Roberts A."/>
            <person name="Saif S."/>
            <person name="Shea T."/>
            <person name="Sisk P."/>
            <person name="Sykes S."/>
            <person name="Wortman J."/>
            <person name="Nusbaum C."/>
            <person name="Birren B."/>
        </authorList>
    </citation>
    <scope>NUCLEOTIDE SEQUENCE [LARGE SCALE GENOMIC DNA]</scope>
    <source>
        <strain evidence="3 5">ATCC BAA-382</strain>
    </source>
</reference>
<dbReference type="OrthoDB" id="9784157at2"/>
<evidence type="ECO:0000313" key="2">
    <source>
        <dbReference type="EMBL" id="EOH95052.1"/>
    </source>
</evidence>
<feature type="transmembrane region" description="Helical" evidence="1">
    <location>
        <begin position="232"/>
        <end position="250"/>
    </location>
</feature>